<evidence type="ECO:0000313" key="3">
    <source>
        <dbReference type="EMBL" id="KAJ4963369.1"/>
    </source>
</evidence>
<evidence type="ECO:0000259" key="2">
    <source>
        <dbReference type="PROSITE" id="PS50832"/>
    </source>
</evidence>
<dbReference type="Gene3D" id="2.40.50.140">
    <property type="entry name" value="Nucleic acid-binding proteins"/>
    <property type="match status" value="1"/>
</dbReference>
<keyword evidence="4" id="KW-1185">Reference proteome</keyword>
<reference evidence="3" key="1">
    <citation type="journal article" date="2023" name="Plant J.">
        <title>The genome of the king protea, Protea cynaroides.</title>
        <authorList>
            <person name="Chang J."/>
            <person name="Duong T.A."/>
            <person name="Schoeman C."/>
            <person name="Ma X."/>
            <person name="Roodt D."/>
            <person name="Barker N."/>
            <person name="Li Z."/>
            <person name="Van de Peer Y."/>
            <person name="Mizrachi E."/>
        </authorList>
    </citation>
    <scope>NUCLEOTIDE SEQUENCE</scope>
    <source>
        <tissue evidence="3">Young leaves</tissue>
    </source>
</reference>
<accession>A0A9Q0HGW6</accession>
<dbReference type="PANTHER" id="PTHR21668">
    <property type="entry name" value="EIF-1A"/>
    <property type="match status" value="1"/>
</dbReference>
<dbReference type="PROSITE" id="PS50832">
    <property type="entry name" value="S1_IF1_TYPE"/>
    <property type="match status" value="1"/>
</dbReference>
<dbReference type="Proteomes" id="UP001141806">
    <property type="component" value="Unassembled WGS sequence"/>
</dbReference>
<gene>
    <name evidence="3" type="ORF">NE237_023308</name>
</gene>
<dbReference type="EMBL" id="JAMYWD010000008">
    <property type="protein sequence ID" value="KAJ4963369.1"/>
    <property type="molecule type" value="Genomic_DNA"/>
</dbReference>
<keyword evidence="1" id="KW-0648">Protein biosynthesis</keyword>
<evidence type="ECO:0000313" key="4">
    <source>
        <dbReference type="Proteomes" id="UP001141806"/>
    </source>
</evidence>
<organism evidence="3 4">
    <name type="scientific">Protea cynaroides</name>
    <dbReference type="NCBI Taxonomy" id="273540"/>
    <lineage>
        <taxon>Eukaryota</taxon>
        <taxon>Viridiplantae</taxon>
        <taxon>Streptophyta</taxon>
        <taxon>Embryophyta</taxon>
        <taxon>Tracheophyta</taxon>
        <taxon>Spermatophyta</taxon>
        <taxon>Magnoliopsida</taxon>
        <taxon>Proteales</taxon>
        <taxon>Proteaceae</taxon>
        <taxon>Protea</taxon>
    </lineage>
</organism>
<proteinExistence type="predicted"/>
<sequence>MTDAKLHALMVPNVSITYEARSTRRPGLLPVIIVLVGLRDYQDDKADVILKYMPDEARLLKAYGELPENTRLNEGVARRMMVLEFLAASWKSVPPLAVGPSLRQAMFIHICTDGAWPSSSSKGGHGILLKYPDNSFLAAKCKACWGVSTMAIEAEAIRDALLLAVVCICWTWFFTQTISRLSL</sequence>
<comment type="caution">
    <text evidence="3">The sequence shown here is derived from an EMBL/GenBank/DDBJ whole genome shotgun (WGS) entry which is preliminary data.</text>
</comment>
<feature type="domain" description="S1-like" evidence="2">
    <location>
        <begin position="16"/>
        <end position="53"/>
    </location>
</feature>
<dbReference type="OrthoDB" id="274995at2759"/>
<dbReference type="AlphaFoldDB" id="A0A9Q0HGW6"/>
<dbReference type="InterPro" id="IPR001253">
    <property type="entry name" value="TIF_eIF-1A"/>
</dbReference>
<dbReference type="InterPro" id="IPR012340">
    <property type="entry name" value="NA-bd_OB-fold"/>
</dbReference>
<dbReference type="SUPFAM" id="SSF50249">
    <property type="entry name" value="Nucleic acid-binding proteins"/>
    <property type="match status" value="1"/>
</dbReference>
<dbReference type="GO" id="GO:0003723">
    <property type="term" value="F:RNA binding"/>
    <property type="evidence" value="ECO:0007669"/>
    <property type="project" value="InterPro"/>
</dbReference>
<dbReference type="InterPro" id="IPR006196">
    <property type="entry name" value="RNA-binding_domain_S1_IF1"/>
</dbReference>
<evidence type="ECO:0000256" key="1">
    <source>
        <dbReference type="PROSITE-ProRule" id="PRU00181"/>
    </source>
</evidence>
<dbReference type="GO" id="GO:0003743">
    <property type="term" value="F:translation initiation factor activity"/>
    <property type="evidence" value="ECO:0007669"/>
    <property type="project" value="UniProtKB-UniRule"/>
</dbReference>
<keyword evidence="1" id="KW-0396">Initiation factor</keyword>
<protein>
    <recommendedName>
        <fullName evidence="2">S1-like domain-containing protein</fullName>
    </recommendedName>
</protein>
<name>A0A9Q0HGW6_9MAGN</name>